<gene>
    <name evidence="6" type="ORF">C7S20_09260</name>
</gene>
<evidence type="ECO:0000256" key="1">
    <source>
        <dbReference type="ARBA" id="ARBA00004442"/>
    </source>
</evidence>
<evidence type="ECO:0000256" key="2">
    <source>
        <dbReference type="ARBA" id="ARBA00023136"/>
    </source>
</evidence>
<dbReference type="InterPro" id="IPR012910">
    <property type="entry name" value="Plug_dom"/>
</dbReference>
<keyword evidence="2" id="KW-0472">Membrane</keyword>
<keyword evidence="7" id="KW-1185">Reference proteome</keyword>
<evidence type="ECO:0000259" key="4">
    <source>
        <dbReference type="Pfam" id="PF07715"/>
    </source>
</evidence>
<dbReference type="OrthoDB" id="8764943at2"/>
<dbReference type="EMBL" id="CP028136">
    <property type="protein sequence ID" value="AVR45443.1"/>
    <property type="molecule type" value="Genomic_DNA"/>
</dbReference>
<accession>A0A2R3Z584</accession>
<keyword evidence="3" id="KW-0998">Cell outer membrane</keyword>
<name>A0A2R3Z584_9FLAO</name>
<feature type="domain" description="TonB-dependent receptor plug" evidence="4">
    <location>
        <begin position="156"/>
        <end position="234"/>
    </location>
</feature>
<proteinExistence type="predicted"/>
<dbReference type="InterPro" id="IPR037066">
    <property type="entry name" value="Plug_dom_sf"/>
</dbReference>
<evidence type="ECO:0000256" key="3">
    <source>
        <dbReference type="ARBA" id="ARBA00023237"/>
    </source>
</evidence>
<feature type="domain" description="Outer membrane protein beta-barrel" evidence="5">
    <location>
        <begin position="390"/>
        <end position="792"/>
    </location>
</feature>
<dbReference type="Proteomes" id="UP000241507">
    <property type="component" value="Chromosome"/>
</dbReference>
<dbReference type="Pfam" id="PF07715">
    <property type="entry name" value="Plug"/>
    <property type="match status" value="1"/>
</dbReference>
<dbReference type="GO" id="GO:0009279">
    <property type="term" value="C:cell outer membrane"/>
    <property type="evidence" value="ECO:0007669"/>
    <property type="project" value="UniProtKB-SubCell"/>
</dbReference>
<organism evidence="6 7">
    <name type="scientific">Christiangramia fulva</name>
    <dbReference type="NCBI Taxonomy" id="2126553"/>
    <lineage>
        <taxon>Bacteria</taxon>
        <taxon>Pseudomonadati</taxon>
        <taxon>Bacteroidota</taxon>
        <taxon>Flavobacteriia</taxon>
        <taxon>Flavobacteriales</taxon>
        <taxon>Flavobacteriaceae</taxon>
        <taxon>Christiangramia</taxon>
    </lineage>
</organism>
<dbReference type="KEGG" id="grs:C7S20_09260"/>
<dbReference type="Gene3D" id="2.170.130.10">
    <property type="entry name" value="TonB-dependent receptor, plug domain"/>
    <property type="match status" value="1"/>
</dbReference>
<evidence type="ECO:0000313" key="6">
    <source>
        <dbReference type="EMBL" id="AVR45443.1"/>
    </source>
</evidence>
<dbReference type="Gene3D" id="2.40.170.20">
    <property type="entry name" value="TonB-dependent receptor, beta-barrel domain"/>
    <property type="match status" value="1"/>
</dbReference>
<dbReference type="Gene3D" id="2.60.40.1120">
    <property type="entry name" value="Carboxypeptidase-like, regulatory domain"/>
    <property type="match status" value="1"/>
</dbReference>
<comment type="subcellular location">
    <subcellularLocation>
        <location evidence="1">Cell outer membrane</location>
    </subcellularLocation>
</comment>
<dbReference type="SUPFAM" id="SSF49464">
    <property type="entry name" value="Carboxypeptidase regulatory domain-like"/>
    <property type="match status" value="1"/>
</dbReference>
<sequence>MMLYQQLIIPILFILFGSACLAQGGQSKPEEKEGSITGVLLDENNETVPFATVAVLKVADSSVVKGTTTDIDGNFEIKAPKTGKFILKITSIGYKPVYTETFSISNPSFYKDFGKINMQTETTMLNEVMVKTTRPQIQVENGIMVMRVEGTAIAAGNTAYDMLSRSPGVTLDQSGNFLINGRSGISVMIDGRQTYLSGDQLKAFLESMPAENIKEIEVVHTPSAKYDAEGTGGVLNIVLKENAQKGMNGSVYAGFEYGKQKFYNAGLNLNYKKGKWNSFLNADFAKRGMYRDQHATRSFPGNENISFYEQNGTQEIVNLVPSVQIGTDYSINKKHSVGFSADLTYRETASDWNTFSELGNPSEEVINIDAKNHYDEEFRNGRFNLHYNGDLDTLGTSLSANLDYVRLQTNTDSRFANDYHYLLENSQVNELLTNDKLSSFDIFSAKVDFRLPFSTTSSLETGLKASKVISDSDLKFYHLEDETFQFDEDISNRFRYTENIYAAYASYDNKINDTWNVKLGLRIEETTGEAKLYNMDGDYKRDYLNFFPNVMVQQKVSENYMLDYSFTRRITRPNYQTLNPAIFYLDPYSYILGNPDLEPQITNSLKLSQTIAKKYHLSLGYDFAKNYMAENPTTDPETGETVYTTENLKSFRSYTASVIAPIEFASFWYANNTFVVNQQNYDLMFEGRQQQNKNLFYMLQSNHQLSLPWDLSLELNGTFRGPLAIGVYTVDSQWWLDAGLKKSFMNERLNVSLKATDIFKTRDMHVEGEYGSNSLTIDQYFFNRALSLNIRYSFSKGSKIKRKSSPEDLEELNRAGG</sequence>
<dbReference type="AlphaFoldDB" id="A0A2R3Z584"/>
<dbReference type="Pfam" id="PF13715">
    <property type="entry name" value="CarbopepD_reg_2"/>
    <property type="match status" value="1"/>
</dbReference>
<dbReference type="InterPro" id="IPR008969">
    <property type="entry name" value="CarboxyPept-like_regulatory"/>
</dbReference>
<dbReference type="SUPFAM" id="SSF56935">
    <property type="entry name" value="Porins"/>
    <property type="match status" value="1"/>
</dbReference>
<dbReference type="PANTHER" id="PTHR40980">
    <property type="entry name" value="PLUG DOMAIN-CONTAINING PROTEIN"/>
    <property type="match status" value="1"/>
</dbReference>
<protein>
    <submittedName>
        <fullName evidence="6">TonB-dependent receptor</fullName>
    </submittedName>
</protein>
<dbReference type="RefSeq" id="WP_107012221.1">
    <property type="nucleotide sequence ID" value="NZ_CP028136.1"/>
</dbReference>
<keyword evidence="6" id="KW-0675">Receptor</keyword>
<evidence type="ECO:0000313" key="7">
    <source>
        <dbReference type="Proteomes" id="UP000241507"/>
    </source>
</evidence>
<dbReference type="InterPro" id="IPR036942">
    <property type="entry name" value="Beta-barrel_TonB_sf"/>
</dbReference>
<evidence type="ECO:0000259" key="5">
    <source>
        <dbReference type="Pfam" id="PF14905"/>
    </source>
</evidence>
<dbReference type="Pfam" id="PF14905">
    <property type="entry name" value="OMP_b-brl_3"/>
    <property type="match status" value="1"/>
</dbReference>
<dbReference type="InterPro" id="IPR041700">
    <property type="entry name" value="OMP_b-brl_3"/>
</dbReference>
<reference evidence="7" key="1">
    <citation type="submission" date="2018-03" db="EMBL/GenBank/DDBJ databases">
        <title>Gramella fulva sp. nov., isolated from a dry surface of tidal flat.</title>
        <authorList>
            <person name="Hwang S.H."/>
            <person name="Hwang W.M."/>
            <person name="Kang K."/>
            <person name="Ahn T.-Y."/>
        </authorList>
    </citation>
    <scope>NUCLEOTIDE SEQUENCE [LARGE SCALE GENOMIC DNA]</scope>
    <source>
        <strain evidence="7">SH35</strain>
    </source>
</reference>
<dbReference type="PANTHER" id="PTHR40980:SF4">
    <property type="entry name" value="TONB-DEPENDENT RECEPTOR-LIKE BETA-BARREL DOMAIN-CONTAINING PROTEIN"/>
    <property type="match status" value="1"/>
</dbReference>